<evidence type="ECO:0000313" key="2">
    <source>
        <dbReference type="Proteomes" id="UP000075714"/>
    </source>
</evidence>
<dbReference type="Proteomes" id="UP000075714">
    <property type="component" value="Unassembled WGS sequence"/>
</dbReference>
<keyword evidence="2" id="KW-1185">Reference proteome</keyword>
<comment type="caution">
    <text evidence="1">The sequence shown here is derived from an EMBL/GenBank/DDBJ whole genome shotgun (WGS) entry which is preliminary data.</text>
</comment>
<evidence type="ECO:0000313" key="1">
    <source>
        <dbReference type="EMBL" id="KXZ46934.1"/>
    </source>
</evidence>
<dbReference type="EMBL" id="LSYV01000040">
    <property type="protein sequence ID" value="KXZ46934.1"/>
    <property type="molecule type" value="Genomic_DNA"/>
</dbReference>
<proteinExistence type="predicted"/>
<protein>
    <submittedName>
        <fullName evidence="1">Uncharacterized protein</fullName>
    </submittedName>
</protein>
<gene>
    <name evidence="1" type="ORF">GPECTOR_39g428</name>
</gene>
<reference evidence="2" key="1">
    <citation type="journal article" date="2016" name="Nat. Commun.">
        <title>The Gonium pectorale genome demonstrates co-option of cell cycle regulation during the evolution of multicellularity.</title>
        <authorList>
            <person name="Hanschen E.R."/>
            <person name="Marriage T.N."/>
            <person name="Ferris P.J."/>
            <person name="Hamaji T."/>
            <person name="Toyoda A."/>
            <person name="Fujiyama A."/>
            <person name="Neme R."/>
            <person name="Noguchi H."/>
            <person name="Minakuchi Y."/>
            <person name="Suzuki M."/>
            <person name="Kawai-Toyooka H."/>
            <person name="Smith D.R."/>
            <person name="Sparks H."/>
            <person name="Anderson J."/>
            <person name="Bakaric R."/>
            <person name="Luria V."/>
            <person name="Karger A."/>
            <person name="Kirschner M.W."/>
            <person name="Durand P.M."/>
            <person name="Michod R.E."/>
            <person name="Nozaki H."/>
            <person name="Olson B.J."/>
        </authorList>
    </citation>
    <scope>NUCLEOTIDE SEQUENCE [LARGE SCALE GENOMIC DNA]</scope>
    <source>
        <strain evidence="2">NIES-2863</strain>
    </source>
</reference>
<dbReference type="AlphaFoldDB" id="A0A150GAS7"/>
<organism evidence="1 2">
    <name type="scientific">Gonium pectorale</name>
    <name type="common">Green alga</name>
    <dbReference type="NCBI Taxonomy" id="33097"/>
    <lineage>
        <taxon>Eukaryota</taxon>
        <taxon>Viridiplantae</taxon>
        <taxon>Chlorophyta</taxon>
        <taxon>core chlorophytes</taxon>
        <taxon>Chlorophyceae</taxon>
        <taxon>CS clade</taxon>
        <taxon>Chlamydomonadales</taxon>
        <taxon>Volvocaceae</taxon>
        <taxon>Gonium</taxon>
    </lineage>
</organism>
<name>A0A150GAS7_GONPE</name>
<sequence>MTLPRIGDSGVLASSKDLGNDTVTVNKQRGNNATASRPLVGMTLKPDASAPNMEHSFDGKAASAGKHSTYQVELIPRLLESHDVALLPTDTTSRAFHSFILRQVLAHPQYASLGSPSIQLSSCTPSGFTPGSCMAAAAGTPLLYFAHNLKFYDFVHSLTSYSTQFNVNSKTAFERHKSTGSLVDDLVSRLKDLEAGPMGW</sequence>
<accession>A0A150GAS7</accession>